<dbReference type="RefSeq" id="WP_317042176.1">
    <property type="nucleotide sequence ID" value="NZ_FTOB01000001.1"/>
</dbReference>
<dbReference type="Proteomes" id="UP000185728">
    <property type="component" value="Unassembled WGS sequence"/>
</dbReference>
<name>A0ABY1KJK0_9FLAO</name>
<organism evidence="1 2">
    <name type="scientific">Zobellia uliginosa</name>
    <dbReference type="NCBI Taxonomy" id="143224"/>
    <lineage>
        <taxon>Bacteria</taxon>
        <taxon>Pseudomonadati</taxon>
        <taxon>Bacteroidota</taxon>
        <taxon>Flavobacteriia</taxon>
        <taxon>Flavobacteriales</taxon>
        <taxon>Flavobacteriaceae</taxon>
        <taxon>Zobellia</taxon>
    </lineage>
</organism>
<reference evidence="1 2" key="1">
    <citation type="submission" date="2017-01" db="EMBL/GenBank/DDBJ databases">
        <authorList>
            <person name="Varghese N."/>
            <person name="Submissions S."/>
        </authorList>
    </citation>
    <scope>NUCLEOTIDE SEQUENCE [LARGE SCALE GENOMIC DNA]</scope>
    <source>
        <strain evidence="1 2">DSM 2061</strain>
    </source>
</reference>
<dbReference type="InterPro" id="IPR029044">
    <property type="entry name" value="Nucleotide-diphossugar_trans"/>
</dbReference>
<evidence type="ECO:0000313" key="1">
    <source>
        <dbReference type="EMBL" id="SIS41957.1"/>
    </source>
</evidence>
<dbReference type="EMBL" id="FTOB01000001">
    <property type="protein sequence ID" value="SIS41957.1"/>
    <property type="molecule type" value="Genomic_DNA"/>
</dbReference>
<dbReference type="NCBIfam" id="TIGR04282">
    <property type="entry name" value="glyco_like_cofC"/>
    <property type="match status" value="1"/>
</dbReference>
<keyword evidence="2" id="KW-1185">Reference proteome</keyword>
<protein>
    <recommendedName>
        <fullName evidence="3">Glycosyltransferase</fullName>
    </recommendedName>
</protein>
<accession>A0ABY1KJK0</accession>
<evidence type="ECO:0000313" key="2">
    <source>
        <dbReference type="Proteomes" id="UP000185728"/>
    </source>
</evidence>
<gene>
    <name evidence="1" type="ORF">SAMN05421766_101771</name>
</gene>
<dbReference type="InterPro" id="IPR018641">
    <property type="entry name" value="Trfase_1_rSAM/seldom-assoc"/>
</dbReference>
<dbReference type="Pfam" id="PF09837">
    <property type="entry name" value="DUF2064"/>
    <property type="match status" value="1"/>
</dbReference>
<dbReference type="PANTHER" id="PTHR36529">
    <property type="entry name" value="SLL1095 PROTEIN"/>
    <property type="match status" value="1"/>
</dbReference>
<evidence type="ECO:0008006" key="3">
    <source>
        <dbReference type="Google" id="ProtNLM"/>
    </source>
</evidence>
<comment type="caution">
    <text evidence="1">The sequence shown here is derived from an EMBL/GenBank/DDBJ whole genome shotgun (WGS) entry which is preliminary data.</text>
</comment>
<dbReference type="Gene3D" id="3.90.550.10">
    <property type="entry name" value="Spore Coat Polysaccharide Biosynthesis Protein SpsA, Chain A"/>
    <property type="match status" value="1"/>
</dbReference>
<dbReference type="PANTHER" id="PTHR36529:SF1">
    <property type="entry name" value="GLYCOSYLTRANSFERASE"/>
    <property type="match status" value="1"/>
</dbReference>
<dbReference type="SUPFAM" id="SSF53448">
    <property type="entry name" value="Nucleotide-diphospho-sugar transferases"/>
    <property type="match status" value="1"/>
</dbReference>
<sequence length="225" mass="25767">MSFITPNKKQKEDATVNYTNVASKELLLIFTRNPQLGQCKTRLAATIGDQAALDIYKLLLSHTVKITENLNTAKQVWYSEEIWTDDIWSPIIFDKKLQQGPDLGARMAHAFQEGFASGFERIIVIGSDMYDLDQNDLQQAFTELKKNDFVIGPAQDGGYYLLGMNRFKPELFSNKAWGQESVLADTLKNLKNEKHHILDERNDVDVYEDIQHIDAFHPYLKHLTS</sequence>
<proteinExistence type="predicted"/>